<evidence type="ECO:0000259" key="7">
    <source>
        <dbReference type="Pfam" id="PF00155"/>
    </source>
</evidence>
<sequence>MNKRLSERVMNIKPSATMSLNAKTKMMIKEGKDIINMSVGEPDLQPPLTASYAGIQAIVNGQTGYTPAAGLAELRESIAKYLLNERGIEYRPNQIISSAGGKQPLYNVFQAICDEGDEVVLPSPYWVSYPEQIKLSGAVPVIVRCDETTDFKMTPEKLAAAISLKTKAVVITSPNNPTGSVYSEDELKAIGNVLKDYKNIFIISDEIYDQFVYDDKHVSLPFIFPELQDRTIITNGFSKVFAMTGWRLGYIAAPLDIAEAIASFQSHATGSPSTISQYAGIAALNGFDQSMVEEYKKRRDLLVGGLNQIQGIRCAEPNGAFYAFPNVSRFIGTTFEDQKIVDAETFCQLLLAKQHVSAVPGTAFGERNNIRLNFAIPKDLITEALKRIENFTTQLAIKV</sequence>
<dbReference type="GO" id="GO:0006520">
    <property type="term" value="P:amino acid metabolic process"/>
    <property type="evidence" value="ECO:0007669"/>
    <property type="project" value="InterPro"/>
</dbReference>
<dbReference type="AlphaFoldDB" id="A0A1R1QZN1"/>
<evidence type="ECO:0000256" key="2">
    <source>
        <dbReference type="ARBA" id="ARBA00007441"/>
    </source>
</evidence>
<accession>A0A1R1QZN1</accession>
<evidence type="ECO:0000256" key="1">
    <source>
        <dbReference type="ARBA" id="ARBA00001933"/>
    </source>
</evidence>
<keyword evidence="3 6" id="KW-0032">Aminotransferase</keyword>
<dbReference type="CDD" id="cd00609">
    <property type="entry name" value="AAT_like"/>
    <property type="match status" value="1"/>
</dbReference>
<accession>A0A1R1RHT7</accession>
<dbReference type="InterPro" id="IPR015421">
    <property type="entry name" value="PyrdxlP-dep_Trfase_major"/>
</dbReference>
<dbReference type="RefSeq" id="WP_076763734.1">
    <property type="nucleotide sequence ID" value="NZ_JARMMK010000012.1"/>
</dbReference>
<dbReference type="InterPro" id="IPR004838">
    <property type="entry name" value="NHTrfase_class1_PyrdxlP-BS"/>
</dbReference>
<comment type="cofactor">
    <cofactor evidence="1 6">
        <name>pyridoxal 5'-phosphate</name>
        <dbReference type="ChEBI" id="CHEBI:597326"/>
    </cofactor>
</comment>
<dbReference type="InterPro" id="IPR015424">
    <property type="entry name" value="PyrdxlP-dep_Trfase"/>
</dbReference>
<dbReference type="PANTHER" id="PTHR46383:SF1">
    <property type="entry name" value="ASPARTATE AMINOTRANSFERASE"/>
    <property type="match status" value="1"/>
</dbReference>
<dbReference type="Gene3D" id="3.40.640.10">
    <property type="entry name" value="Type I PLP-dependent aspartate aminotransferase-like (Major domain)"/>
    <property type="match status" value="1"/>
</dbReference>
<dbReference type="OrthoDB" id="9802328at2"/>
<dbReference type="EMBL" id="MTJL01000001">
    <property type="protein sequence ID" value="OMI10116.1"/>
    <property type="molecule type" value="Genomic_DNA"/>
</dbReference>
<evidence type="ECO:0000256" key="3">
    <source>
        <dbReference type="ARBA" id="ARBA00022576"/>
    </source>
</evidence>
<comment type="similarity">
    <text evidence="2 6">Belongs to the class-I pyridoxal-phosphate-dependent aminotransferase family.</text>
</comment>
<dbReference type="PANTHER" id="PTHR46383">
    <property type="entry name" value="ASPARTATE AMINOTRANSFERASE"/>
    <property type="match status" value="1"/>
</dbReference>
<evidence type="ECO:0000256" key="4">
    <source>
        <dbReference type="ARBA" id="ARBA00022679"/>
    </source>
</evidence>
<dbReference type="Gene3D" id="3.90.1150.10">
    <property type="entry name" value="Aspartate Aminotransferase, domain 1"/>
    <property type="match status" value="1"/>
</dbReference>
<reference evidence="8 9" key="1">
    <citation type="submission" date="2017-01" db="EMBL/GenBank/DDBJ databases">
        <title>Bacillus phylogenomics.</title>
        <authorList>
            <person name="Dunlap C."/>
        </authorList>
    </citation>
    <scope>NUCLEOTIDE SEQUENCE [LARGE SCALE GENOMIC DNA]</scope>
    <source>
        <strain evidence="8 9">NRRL B-41282</strain>
    </source>
</reference>
<proteinExistence type="inferred from homology"/>
<evidence type="ECO:0000256" key="6">
    <source>
        <dbReference type="RuleBase" id="RU000481"/>
    </source>
</evidence>
<keyword evidence="4 6" id="KW-0808">Transferase</keyword>
<dbReference type="GO" id="GO:0008483">
    <property type="term" value="F:transaminase activity"/>
    <property type="evidence" value="ECO:0007669"/>
    <property type="project" value="UniProtKB-KW"/>
</dbReference>
<comment type="caution">
    <text evidence="8">The sequence shown here is derived from an EMBL/GenBank/DDBJ whole genome shotgun (WGS) entry which is preliminary data.</text>
</comment>
<dbReference type="EC" id="2.6.1.-" evidence="6"/>
<dbReference type="FunFam" id="3.40.640.10:FF:000033">
    <property type="entry name" value="Aspartate aminotransferase"/>
    <property type="match status" value="1"/>
</dbReference>
<gene>
    <name evidence="8" type="ORF">BW143_00520</name>
</gene>
<keyword evidence="5" id="KW-0663">Pyridoxal phosphate</keyword>
<evidence type="ECO:0000313" key="9">
    <source>
        <dbReference type="Proteomes" id="UP000187367"/>
    </source>
</evidence>
<organism evidence="8 9">
    <name type="scientific">Bacillus swezeyi</name>
    <dbReference type="NCBI Taxonomy" id="1925020"/>
    <lineage>
        <taxon>Bacteria</taxon>
        <taxon>Bacillati</taxon>
        <taxon>Bacillota</taxon>
        <taxon>Bacilli</taxon>
        <taxon>Bacillales</taxon>
        <taxon>Bacillaceae</taxon>
        <taxon>Bacillus</taxon>
    </lineage>
</organism>
<dbReference type="GO" id="GO:0030170">
    <property type="term" value="F:pyridoxal phosphate binding"/>
    <property type="evidence" value="ECO:0007669"/>
    <property type="project" value="InterPro"/>
</dbReference>
<evidence type="ECO:0000313" key="8">
    <source>
        <dbReference type="EMBL" id="OMI10116.1"/>
    </source>
</evidence>
<dbReference type="InterPro" id="IPR050596">
    <property type="entry name" value="AspAT/PAT-like"/>
</dbReference>
<dbReference type="Pfam" id="PF00155">
    <property type="entry name" value="Aminotran_1_2"/>
    <property type="match status" value="1"/>
</dbReference>
<dbReference type="SUPFAM" id="SSF53383">
    <property type="entry name" value="PLP-dependent transferases"/>
    <property type="match status" value="1"/>
</dbReference>
<dbReference type="InterPro" id="IPR004839">
    <property type="entry name" value="Aminotransferase_I/II_large"/>
</dbReference>
<dbReference type="InterPro" id="IPR015422">
    <property type="entry name" value="PyrdxlP-dep_Trfase_small"/>
</dbReference>
<dbReference type="Proteomes" id="UP000187367">
    <property type="component" value="Unassembled WGS sequence"/>
</dbReference>
<dbReference type="PROSITE" id="PS00105">
    <property type="entry name" value="AA_TRANSFER_CLASS_1"/>
    <property type="match status" value="1"/>
</dbReference>
<name>A0A1R1QZN1_9BACI</name>
<evidence type="ECO:0000256" key="5">
    <source>
        <dbReference type="ARBA" id="ARBA00022898"/>
    </source>
</evidence>
<protein>
    <recommendedName>
        <fullName evidence="6">Aminotransferase</fullName>
        <ecNumber evidence="6">2.6.1.-</ecNumber>
    </recommendedName>
</protein>
<keyword evidence="9" id="KW-1185">Reference proteome</keyword>
<feature type="domain" description="Aminotransferase class I/classII large" evidence="7">
    <location>
        <begin position="32"/>
        <end position="388"/>
    </location>
</feature>